<dbReference type="AlphaFoldDB" id="A0AAD3ZV13"/>
<dbReference type="Gene3D" id="1.10.443.10">
    <property type="entry name" value="Intergrase catalytic core"/>
    <property type="match status" value="1"/>
</dbReference>
<keyword evidence="1" id="KW-0238">DNA-binding</keyword>
<dbReference type="SUPFAM" id="SSF56349">
    <property type="entry name" value="DNA breaking-rejoining enzymes"/>
    <property type="match status" value="1"/>
</dbReference>
<dbReference type="PROSITE" id="PS51898">
    <property type="entry name" value="TYR_RECOMBINASE"/>
    <property type="match status" value="1"/>
</dbReference>
<evidence type="ECO:0000259" key="3">
    <source>
        <dbReference type="PROSITE" id="PS51898"/>
    </source>
</evidence>
<evidence type="ECO:0000256" key="2">
    <source>
        <dbReference type="ARBA" id="ARBA00023172"/>
    </source>
</evidence>
<sequence length="413" mass="46870">MPNRYNHDKMNDALCTIPKGEEPSQSEDRDFFQIARFGHDQVRVPNAALRDLRLDPDDLEVEQISKAVERANELGIPIYEIPHMAAAVEMLLNNFLNNGANHRKRSLKRLNDGWKSFERFIRQHTKWGNQTYLPAKPAAVRDFIQSRHDDGIHRNTLKLEIWAIRAVHRATGMPDPTVARSVTNLIGKVITTQALDERFIKQAQALNYEAISILVKKWRLSGNLAERRNLAYIVAAYDGLFRYAEISNIKLDHIKPQDNGTLQVVLPITKTNHSGDADVVVLSVTTRQVIEEYMQLGRFNYKPQNKNDYLFKGVSGWGSSLKDSGKPLAHNSVITMLNSAYKVIYNGIDEDELPRKYTAHSMRVGAAQDMFKRGVELARIIKAGRWSNESMPIRYGRGHIADGATSEILDSLL</sequence>
<dbReference type="PANTHER" id="PTHR34605">
    <property type="entry name" value="PHAGE_INTEGRASE DOMAIN-CONTAINING PROTEIN"/>
    <property type="match status" value="1"/>
</dbReference>
<evidence type="ECO:0000313" key="4">
    <source>
        <dbReference type="EMBL" id="KAB1180337.1"/>
    </source>
</evidence>
<gene>
    <name evidence="4" type="ORF">F6450_11320</name>
</gene>
<dbReference type="InterPro" id="IPR011010">
    <property type="entry name" value="DNA_brk_join_enz"/>
</dbReference>
<dbReference type="InterPro" id="IPR010998">
    <property type="entry name" value="Integrase_recombinase_N"/>
</dbReference>
<comment type="caution">
    <text evidence="4">The sequence shown here is derived from an EMBL/GenBank/DDBJ whole genome shotgun (WGS) entry which is preliminary data.</text>
</comment>
<dbReference type="PANTHER" id="PTHR34605:SF3">
    <property type="entry name" value="P CELL-TYPE AGGLUTINATION PROTEIN MAP4-LIKE-RELATED"/>
    <property type="match status" value="1"/>
</dbReference>
<reference evidence="4 5" key="1">
    <citation type="submission" date="2019-09" db="EMBL/GenBank/DDBJ databases">
        <title>Photobacterium damselae subsp. damselae CDC-2227-81, a human clinical isolate.</title>
        <authorList>
            <person name="Osorio C.R."/>
        </authorList>
    </citation>
    <scope>NUCLEOTIDE SEQUENCE [LARGE SCALE GENOMIC DNA]</scope>
    <source>
        <strain evidence="4 5">CDC-2227-81</strain>
    </source>
</reference>
<dbReference type="EMBL" id="VZUQ01000064">
    <property type="protein sequence ID" value="KAB1180337.1"/>
    <property type="molecule type" value="Genomic_DNA"/>
</dbReference>
<feature type="domain" description="Tyr recombinase" evidence="3">
    <location>
        <begin position="201"/>
        <end position="410"/>
    </location>
</feature>
<proteinExistence type="predicted"/>
<accession>A0AAD3ZV13</accession>
<evidence type="ECO:0000256" key="1">
    <source>
        <dbReference type="ARBA" id="ARBA00023125"/>
    </source>
</evidence>
<evidence type="ECO:0000313" key="5">
    <source>
        <dbReference type="Proteomes" id="UP000480943"/>
    </source>
</evidence>
<dbReference type="InterPro" id="IPR013762">
    <property type="entry name" value="Integrase-like_cat_sf"/>
</dbReference>
<name>A0AAD3ZV13_PHODD</name>
<dbReference type="InterPro" id="IPR002104">
    <property type="entry name" value="Integrase_catalytic"/>
</dbReference>
<dbReference type="InterPro" id="IPR052925">
    <property type="entry name" value="Phage_Integrase-like_Recomb"/>
</dbReference>
<dbReference type="Pfam" id="PF00589">
    <property type="entry name" value="Phage_integrase"/>
    <property type="match status" value="1"/>
</dbReference>
<dbReference type="SUPFAM" id="SSF47823">
    <property type="entry name" value="lambda integrase-like, N-terminal domain"/>
    <property type="match status" value="1"/>
</dbReference>
<dbReference type="GO" id="GO:0006310">
    <property type="term" value="P:DNA recombination"/>
    <property type="evidence" value="ECO:0007669"/>
    <property type="project" value="UniProtKB-KW"/>
</dbReference>
<dbReference type="RefSeq" id="WP_151182814.1">
    <property type="nucleotide sequence ID" value="NZ_VZUQ01000064.1"/>
</dbReference>
<dbReference type="GO" id="GO:0003677">
    <property type="term" value="F:DNA binding"/>
    <property type="evidence" value="ECO:0007669"/>
    <property type="project" value="UniProtKB-KW"/>
</dbReference>
<organism evidence="4 5">
    <name type="scientific">Photobacterium damselae subsp. damselae</name>
    <name type="common">Listonella damsela</name>
    <dbReference type="NCBI Taxonomy" id="85581"/>
    <lineage>
        <taxon>Bacteria</taxon>
        <taxon>Pseudomonadati</taxon>
        <taxon>Pseudomonadota</taxon>
        <taxon>Gammaproteobacteria</taxon>
        <taxon>Vibrionales</taxon>
        <taxon>Vibrionaceae</taxon>
        <taxon>Photobacterium</taxon>
    </lineage>
</organism>
<keyword evidence="2" id="KW-0233">DNA recombination</keyword>
<dbReference type="Proteomes" id="UP000480943">
    <property type="component" value="Unassembled WGS sequence"/>
</dbReference>
<dbReference type="GO" id="GO:0015074">
    <property type="term" value="P:DNA integration"/>
    <property type="evidence" value="ECO:0007669"/>
    <property type="project" value="InterPro"/>
</dbReference>
<protein>
    <submittedName>
        <fullName evidence="4">Tyrosine-type recombinase/integrase</fullName>
    </submittedName>
</protein>
<dbReference type="Gene3D" id="1.10.150.130">
    <property type="match status" value="1"/>
</dbReference>